<reference evidence="1 2" key="1">
    <citation type="submission" date="2019-05" db="EMBL/GenBank/DDBJ databases">
        <title>Another draft genome of Portunus trituberculatus and its Hox gene families provides insights of decapod evolution.</title>
        <authorList>
            <person name="Jeong J.-H."/>
            <person name="Song I."/>
            <person name="Kim S."/>
            <person name="Choi T."/>
            <person name="Kim D."/>
            <person name="Ryu S."/>
            <person name="Kim W."/>
        </authorList>
    </citation>
    <scope>NUCLEOTIDE SEQUENCE [LARGE SCALE GENOMIC DNA]</scope>
    <source>
        <tissue evidence="1">Muscle</tissue>
    </source>
</reference>
<accession>A0A5B7I3X8</accession>
<protein>
    <submittedName>
        <fullName evidence="1">Uncharacterized protein</fullName>
    </submittedName>
</protein>
<proteinExistence type="predicted"/>
<evidence type="ECO:0000313" key="1">
    <source>
        <dbReference type="EMBL" id="MPC79270.1"/>
    </source>
</evidence>
<organism evidence="1 2">
    <name type="scientific">Portunus trituberculatus</name>
    <name type="common">Swimming crab</name>
    <name type="synonym">Neptunus trituberculatus</name>
    <dbReference type="NCBI Taxonomy" id="210409"/>
    <lineage>
        <taxon>Eukaryota</taxon>
        <taxon>Metazoa</taxon>
        <taxon>Ecdysozoa</taxon>
        <taxon>Arthropoda</taxon>
        <taxon>Crustacea</taxon>
        <taxon>Multicrustacea</taxon>
        <taxon>Malacostraca</taxon>
        <taxon>Eumalacostraca</taxon>
        <taxon>Eucarida</taxon>
        <taxon>Decapoda</taxon>
        <taxon>Pleocyemata</taxon>
        <taxon>Brachyura</taxon>
        <taxon>Eubrachyura</taxon>
        <taxon>Portunoidea</taxon>
        <taxon>Portunidae</taxon>
        <taxon>Portuninae</taxon>
        <taxon>Portunus</taxon>
    </lineage>
</organism>
<dbReference type="Proteomes" id="UP000324222">
    <property type="component" value="Unassembled WGS sequence"/>
</dbReference>
<gene>
    <name evidence="1" type="ORF">E2C01_073788</name>
</gene>
<comment type="caution">
    <text evidence="1">The sequence shown here is derived from an EMBL/GenBank/DDBJ whole genome shotgun (WGS) entry which is preliminary data.</text>
</comment>
<name>A0A5B7I3X8_PORTR</name>
<evidence type="ECO:0000313" key="2">
    <source>
        <dbReference type="Proteomes" id="UP000324222"/>
    </source>
</evidence>
<sequence length="111" mass="12347">MFCPRCRILAAFGSLGSPAKDAHSHLPFFRSHGMLVKGPQGAREQSRRCGCRSDVKEQRGKADRVLLGAGFSHWPISYTRVGNQKEDTNDRCSLLGSCLCLFSPCNFKEEK</sequence>
<dbReference type="AlphaFoldDB" id="A0A5B7I3X8"/>
<keyword evidence="2" id="KW-1185">Reference proteome</keyword>
<dbReference type="EMBL" id="VSRR010050680">
    <property type="protein sequence ID" value="MPC79270.1"/>
    <property type="molecule type" value="Genomic_DNA"/>
</dbReference>